<dbReference type="PANTHER" id="PTHR35149:SF1">
    <property type="entry name" value="DUF5655 DOMAIN-CONTAINING PROTEIN"/>
    <property type="match status" value="1"/>
</dbReference>
<dbReference type="PANTHER" id="PTHR35149">
    <property type="entry name" value="SLL5132 PROTEIN"/>
    <property type="match status" value="1"/>
</dbReference>
<comment type="caution">
    <text evidence="3">The sequence shown here is derived from an EMBL/GenBank/DDBJ whole genome shotgun (WGS) entry which is preliminary data.</text>
</comment>
<dbReference type="Pfam" id="PF03235">
    <property type="entry name" value="GmrSD_N"/>
    <property type="match status" value="1"/>
</dbReference>
<protein>
    <recommendedName>
        <fullName evidence="5">DUF262 domain-containing protein</fullName>
    </recommendedName>
</protein>
<dbReference type="InterPro" id="IPR004919">
    <property type="entry name" value="GmrSD_N"/>
</dbReference>
<reference evidence="3 4" key="1">
    <citation type="journal article" date="2016" name="Nat. Commun.">
        <title>Thousands of microbial genomes shed light on interconnected biogeochemical processes in an aquifer system.</title>
        <authorList>
            <person name="Anantharaman K."/>
            <person name="Brown C.T."/>
            <person name="Hug L.A."/>
            <person name="Sharon I."/>
            <person name="Castelle C.J."/>
            <person name="Probst A.J."/>
            <person name="Thomas B.C."/>
            <person name="Singh A."/>
            <person name="Wilkins M.J."/>
            <person name="Karaoz U."/>
            <person name="Brodie E.L."/>
            <person name="Williams K.H."/>
            <person name="Hubbard S.S."/>
            <person name="Banfield J.F."/>
        </authorList>
    </citation>
    <scope>NUCLEOTIDE SEQUENCE [LARGE SCALE GENOMIC DNA]</scope>
</reference>
<feature type="domain" description="GmrSD restriction endonucleases C-terminal" evidence="2">
    <location>
        <begin position="413"/>
        <end position="557"/>
    </location>
</feature>
<gene>
    <name evidence="3" type="ORF">A3B15_03270</name>
</gene>
<dbReference type="EMBL" id="MHIO01000033">
    <property type="protein sequence ID" value="OGY53320.1"/>
    <property type="molecule type" value="Genomic_DNA"/>
</dbReference>
<accession>A0A1G1YNU5</accession>
<name>A0A1G1YNU5_9BACT</name>
<evidence type="ECO:0000313" key="4">
    <source>
        <dbReference type="Proteomes" id="UP000177250"/>
    </source>
</evidence>
<evidence type="ECO:0000259" key="1">
    <source>
        <dbReference type="Pfam" id="PF03235"/>
    </source>
</evidence>
<dbReference type="InterPro" id="IPR011089">
    <property type="entry name" value="GmrSD_C"/>
</dbReference>
<proteinExistence type="predicted"/>
<dbReference type="AlphaFoldDB" id="A0A1G1YNU5"/>
<evidence type="ECO:0008006" key="5">
    <source>
        <dbReference type="Google" id="ProtNLM"/>
    </source>
</evidence>
<dbReference type="Pfam" id="PF07510">
    <property type="entry name" value="GmrSD_C"/>
    <property type="match status" value="1"/>
</dbReference>
<feature type="domain" description="GmrSD restriction endonucleases N-terminal" evidence="1">
    <location>
        <begin position="10"/>
        <end position="204"/>
    </location>
</feature>
<sequence length="568" mass="67473">MEAGKRNIPDIFNRANKLKIPHFQRSYVWREEQWERFLDDMQYASHANRPYFMGSVILKQQETQVNQDNIRTIIDGQQRLTTVILFFKALFNNNGTPEKFPHIFTTFNNGVILEHNYSDKPIFDKILLDQDLESKEKKSQIFKCYKYFLENIKSSEIDPNKLLSNILFVGIDLLYNEDEQQIFDTINSLGVRLTTAELLKNYLFRDDIDFYNTNWRDVFEKNDEIKEYWDQEVTSGRNIRNNIDLFLQAYLFIKIQENGINVSSDDKERFFKIDSVFNSYKEFITDYQMDKNAIIDELKEYASVYKNTINPKIVEQDIDKNDYAQRLNLVMFGLDTATIIPYVLYVSKKVSSQEEKNKIFRYLEAYLMRRLICRETTKNYNQLFRSLINNEINSFEKLKEIIEMKGEKINKMPSDSTVEDGFNNSKLANKYAKGVLYLIERTTRNDLNATELKYFNEYSLEHVMPKKWRNNWNVQNLTREQVEQRDDLILTLGNLTLITKQLNSSIRDSDWSTKKNGNGKNLGLIEYTQGIEIFSQYLQKDSWDENSIKERVAQLYKSAIEKVWNLNF</sequence>
<organism evidence="3 4">
    <name type="scientific">Candidatus Buchananbacteria bacterium RIFCSPLOWO2_01_FULL_45_31</name>
    <dbReference type="NCBI Taxonomy" id="1797545"/>
    <lineage>
        <taxon>Bacteria</taxon>
        <taxon>Candidatus Buchananiibacteriota</taxon>
    </lineage>
</organism>
<evidence type="ECO:0000313" key="3">
    <source>
        <dbReference type="EMBL" id="OGY53320.1"/>
    </source>
</evidence>
<evidence type="ECO:0000259" key="2">
    <source>
        <dbReference type="Pfam" id="PF07510"/>
    </source>
</evidence>
<dbReference type="Proteomes" id="UP000177250">
    <property type="component" value="Unassembled WGS sequence"/>
</dbReference>